<sequence>MKKYDLIYYWQNYLTNQDNIDIKPDSYVLKFALINSYSRDFFCNWYSFKSPQELIGFIRFVVIPSTYITKAFGREENTIFLDALDDYETIDLIEENENSDKYNILKEINYDYEMVKSLKSNFTLEKLKKFINITNARTNATFGIFSKLEFFTNVNEIGKELVKEFEDDDMLDELESHMDLNKKQILALFDGIDKNPFMLKRLGTYLSNTLEF</sequence>
<dbReference type="EMBL" id="JACJLL010000109">
    <property type="protein sequence ID" value="MBM6820387.1"/>
    <property type="molecule type" value="Genomic_DNA"/>
</dbReference>
<evidence type="ECO:0000313" key="1">
    <source>
        <dbReference type="EMBL" id="MBM6820387.1"/>
    </source>
</evidence>
<gene>
    <name evidence="1" type="ORF">H6A19_13775</name>
</gene>
<reference evidence="1 2" key="1">
    <citation type="journal article" date="2021" name="Sci. Rep.">
        <title>The distribution of antibiotic resistance genes in chicken gut microbiota commensals.</title>
        <authorList>
            <person name="Juricova H."/>
            <person name="Matiasovicova J."/>
            <person name="Kubasova T."/>
            <person name="Cejkova D."/>
            <person name="Rychlik I."/>
        </authorList>
    </citation>
    <scope>NUCLEOTIDE SEQUENCE [LARGE SCALE GENOMIC DNA]</scope>
    <source>
        <strain evidence="1 2">An435</strain>
    </source>
</reference>
<dbReference type="RefSeq" id="WP_148321647.1">
    <property type="nucleotide sequence ID" value="NZ_JACJLL010000109.1"/>
</dbReference>
<accession>A0ABS2FK90</accession>
<evidence type="ECO:0000313" key="2">
    <source>
        <dbReference type="Proteomes" id="UP000767334"/>
    </source>
</evidence>
<proteinExistence type="predicted"/>
<keyword evidence="2" id="KW-1185">Reference proteome</keyword>
<name>A0ABS2FK90_9CLOT</name>
<dbReference type="Proteomes" id="UP000767334">
    <property type="component" value="Unassembled WGS sequence"/>
</dbReference>
<protein>
    <submittedName>
        <fullName evidence="1">Uncharacterized protein</fullName>
    </submittedName>
</protein>
<comment type="caution">
    <text evidence="1">The sequence shown here is derived from an EMBL/GenBank/DDBJ whole genome shotgun (WGS) entry which is preliminary data.</text>
</comment>
<organism evidence="1 2">
    <name type="scientific">Clostridium saudiense</name>
    <dbReference type="NCBI Taxonomy" id="1414720"/>
    <lineage>
        <taxon>Bacteria</taxon>
        <taxon>Bacillati</taxon>
        <taxon>Bacillota</taxon>
        <taxon>Clostridia</taxon>
        <taxon>Eubacteriales</taxon>
        <taxon>Clostridiaceae</taxon>
        <taxon>Clostridium</taxon>
    </lineage>
</organism>